<dbReference type="Gene3D" id="1.10.510.10">
    <property type="entry name" value="Transferase(Phosphotransferase) domain 1"/>
    <property type="match status" value="1"/>
</dbReference>
<name>X6P5Z3_RETFI</name>
<dbReference type="EMBL" id="ASPP01003730">
    <property type="protein sequence ID" value="ETO33037.1"/>
    <property type="molecule type" value="Genomic_DNA"/>
</dbReference>
<keyword evidence="2" id="KW-0067">ATP-binding</keyword>
<dbReference type="Proteomes" id="UP000023152">
    <property type="component" value="Unassembled WGS sequence"/>
</dbReference>
<reference evidence="5 6" key="1">
    <citation type="journal article" date="2013" name="Curr. Biol.">
        <title>The Genome of the Foraminiferan Reticulomyxa filosa.</title>
        <authorList>
            <person name="Glockner G."/>
            <person name="Hulsmann N."/>
            <person name="Schleicher M."/>
            <person name="Noegel A.A."/>
            <person name="Eichinger L."/>
            <person name="Gallinger C."/>
            <person name="Pawlowski J."/>
            <person name="Sierra R."/>
            <person name="Euteneuer U."/>
            <person name="Pillet L."/>
            <person name="Moustafa A."/>
            <person name="Platzer M."/>
            <person name="Groth M."/>
            <person name="Szafranski K."/>
            <person name="Schliwa M."/>
        </authorList>
    </citation>
    <scope>NUCLEOTIDE SEQUENCE [LARGE SCALE GENOMIC DNA]</scope>
</reference>
<evidence type="ECO:0000256" key="3">
    <source>
        <dbReference type="SAM" id="MobiDB-lite"/>
    </source>
</evidence>
<evidence type="ECO:0000259" key="4">
    <source>
        <dbReference type="PROSITE" id="PS50011"/>
    </source>
</evidence>
<dbReference type="PANTHER" id="PTHR24347">
    <property type="entry name" value="SERINE/THREONINE-PROTEIN KINASE"/>
    <property type="match status" value="1"/>
</dbReference>
<dbReference type="Pfam" id="PF00069">
    <property type="entry name" value="Pkinase"/>
    <property type="match status" value="1"/>
</dbReference>
<dbReference type="Gene3D" id="3.30.200.20">
    <property type="entry name" value="Phosphorylase Kinase, domain 1"/>
    <property type="match status" value="1"/>
</dbReference>
<keyword evidence="6" id="KW-1185">Reference proteome</keyword>
<feature type="compositionally biased region" description="Basic and acidic residues" evidence="3">
    <location>
        <begin position="437"/>
        <end position="450"/>
    </location>
</feature>
<evidence type="ECO:0000313" key="5">
    <source>
        <dbReference type="EMBL" id="ETO33037.1"/>
    </source>
</evidence>
<dbReference type="CDD" id="cd05117">
    <property type="entry name" value="STKc_CAMK"/>
    <property type="match status" value="1"/>
</dbReference>
<organism evidence="5 6">
    <name type="scientific">Reticulomyxa filosa</name>
    <dbReference type="NCBI Taxonomy" id="46433"/>
    <lineage>
        <taxon>Eukaryota</taxon>
        <taxon>Sar</taxon>
        <taxon>Rhizaria</taxon>
        <taxon>Retaria</taxon>
        <taxon>Foraminifera</taxon>
        <taxon>Monothalamids</taxon>
        <taxon>Reticulomyxidae</taxon>
        <taxon>Reticulomyxa</taxon>
    </lineage>
</organism>
<dbReference type="PROSITE" id="PS50011">
    <property type="entry name" value="PROTEIN_KINASE_DOM"/>
    <property type="match status" value="1"/>
</dbReference>
<dbReference type="SMART" id="SM00220">
    <property type="entry name" value="S_TKc"/>
    <property type="match status" value="1"/>
</dbReference>
<dbReference type="GO" id="GO:0004672">
    <property type="term" value="F:protein kinase activity"/>
    <property type="evidence" value="ECO:0007669"/>
    <property type="project" value="InterPro"/>
</dbReference>
<feature type="domain" description="Protein kinase" evidence="4">
    <location>
        <begin position="119"/>
        <end position="411"/>
    </location>
</feature>
<dbReference type="InterPro" id="IPR011009">
    <property type="entry name" value="Kinase-like_dom_sf"/>
</dbReference>
<evidence type="ECO:0000256" key="2">
    <source>
        <dbReference type="ARBA" id="ARBA00022840"/>
    </source>
</evidence>
<feature type="compositionally biased region" description="Polar residues" evidence="3">
    <location>
        <begin position="1"/>
        <end position="24"/>
    </location>
</feature>
<feature type="region of interest" description="Disordered" evidence="3">
    <location>
        <begin position="1"/>
        <end position="44"/>
    </location>
</feature>
<proteinExistence type="predicted"/>
<keyword evidence="1" id="KW-0547">Nucleotide-binding</keyword>
<evidence type="ECO:0000313" key="6">
    <source>
        <dbReference type="Proteomes" id="UP000023152"/>
    </source>
</evidence>
<feature type="compositionally biased region" description="Acidic residues" evidence="3">
    <location>
        <begin position="451"/>
        <end position="460"/>
    </location>
</feature>
<evidence type="ECO:0000256" key="1">
    <source>
        <dbReference type="ARBA" id="ARBA00022741"/>
    </source>
</evidence>
<comment type="caution">
    <text evidence="5">The sequence shown here is derived from an EMBL/GenBank/DDBJ whole genome shotgun (WGS) entry which is preliminary data.</text>
</comment>
<dbReference type="SUPFAM" id="SSF56112">
    <property type="entry name" value="Protein kinase-like (PK-like)"/>
    <property type="match status" value="1"/>
</dbReference>
<dbReference type="InterPro" id="IPR008271">
    <property type="entry name" value="Ser/Thr_kinase_AS"/>
</dbReference>
<sequence length="460" mass="52437">MAQAQVNRSLGSNDTRPASKSNQMEFGRAQTDRGPGTTKTVEVGSRTSKENLLDDIDDVDNTDALLKKVEKEIKLPANELTERDFFKKYWIEAGKIGELSVSCKFLFFYFLKFLLLLHNKKHNVTYRGAFSKIRKISRKSDKQVFALKMIKKKGKSKSDIRALQKEIYVLQSVYRVKICLFVTCVRMLIQQIIGHKPMTNLDIYVKCNHPNIVQLLDWCDTKKRIYMVVEYCDGGDVFERVVNMKKFSELDAAHVVQQVASGLEHLHQHKFVHRDLKPDNVMYLTKAHDSSVKIIDLGLAGDCNDGPCTTPCGTAHYAAPEVLGNHAYGVEADIWSLGVITYTLLCGFPPFFDPNNNMKNLYHLIKKAKYAFPSPFWDEVSDDAKDFIKKCLIKDTKERLTAAQVLAHPWVAGKANIKGDFSDKYLEQMKKWQSTRHQTELHVGERPKTDDFDDADDAAN</sequence>
<dbReference type="FunFam" id="1.10.510.10:FF:000571">
    <property type="entry name" value="Maternal embryonic leucine zipper kinase"/>
    <property type="match status" value="1"/>
</dbReference>
<dbReference type="InterPro" id="IPR000719">
    <property type="entry name" value="Prot_kinase_dom"/>
</dbReference>
<dbReference type="GO" id="GO:0005524">
    <property type="term" value="F:ATP binding"/>
    <property type="evidence" value="ECO:0007669"/>
    <property type="project" value="UniProtKB-KW"/>
</dbReference>
<dbReference type="PROSITE" id="PS00108">
    <property type="entry name" value="PROTEIN_KINASE_ST"/>
    <property type="match status" value="1"/>
</dbReference>
<protein>
    <recommendedName>
        <fullName evidence="4">Protein kinase domain-containing protein</fullName>
    </recommendedName>
</protein>
<dbReference type="OrthoDB" id="40902at2759"/>
<dbReference type="AlphaFoldDB" id="X6P5Z3"/>
<gene>
    <name evidence="5" type="ORF">RFI_04066</name>
</gene>
<accession>X6P5Z3</accession>
<feature type="region of interest" description="Disordered" evidence="3">
    <location>
        <begin position="435"/>
        <end position="460"/>
    </location>
</feature>